<proteinExistence type="predicted"/>
<evidence type="ECO:0000256" key="6">
    <source>
        <dbReference type="ARBA" id="ARBA00023136"/>
    </source>
</evidence>
<dbReference type="InterPro" id="IPR003918">
    <property type="entry name" value="NADH_UbQ_OxRdtase"/>
</dbReference>
<sequence length="574" mass="62204">MSDLLTMPINPAFALILGGVLMAFIPDWRTRKFIALAGPVLALWLWLQVGMFGSYGGIHIAAIGLNLEPFRFDGLSRIWALIFIIAAFLNAIYALHERDQVQDAMAGIYGGAAMGAVFAGDLLTLFVFWELTAITSVFLIWRAGTEASRLAGMRYLVMHVGSGVLLLAGAVLLHSQTGSWAFEHIGLETGLAGWLLLLGFGIKAAFPLLHSWLQDSYPKASITGAVVLSSFTTKMAIYALARGFAGEDILIYVGMVMTAFPVFFAVIENDLRRVLSFSINNQLGFMVVGIGIGTTLGINGAAAHAFADVIFKGLLFMSMGAVMFRTGTTKATELGGLFRSMPFSAVFCLIGAGSISAFPFLSAFVTKSLILAAVADEGHWFVFGVLIFASAGVLEHAGIKIPYFAFFAHDSGKRPKEAPWNMLLAMGLASFLCIFLGINYGWLYALLPYPIAYEPYTFGHIVGQMQLLLAAIFAFALLVRIGWYPPEIRMTILDVDWFWRKWVKSFLLWANAIVDRLLGVVEAAIGRKINGIGRALATMLSPHGAFARVVPSGVLAGWTAAFLTLALLTAYLAN</sequence>
<keyword evidence="3 7" id="KW-0812">Transmembrane</keyword>
<keyword evidence="4 7" id="KW-1133">Transmembrane helix</keyword>
<keyword evidence="5" id="KW-0560">Oxidoreductase</keyword>
<feature type="transmembrane region" description="Helical" evidence="7">
    <location>
        <begin position="345"/>
        <end position="366"/>
    </location>
</feature>
<evidence type="ECO:0000313" key="9">
    <source>
        <dbReference type="EMBL" id="VAV88399.1"/>
    </source>
</evidence>
<keyword evidence="6 7" id="KW-0472">Membrane</keyword>
<feature type="transmembrane region" description="Helical" evidence="7">
    <location>
        <begin position="545"/>
        <end position="573"/>
    </location>
</feature>
<protein>
    <submittedName>
        <fullName evidence="9">Na(+) H(+) antiporter subunit A</fullName>
    </submittedName>
</protein>
<evidence type="ECO:0000256" key="2">
    <source>
        <dbReference type="ARBA" id="ARBA00022475"/>
    </source>
</evidence>
<dbReference type="GO" id="GO:0016491">
    <property type="term" value="F:oxidoreductase activity"/>
    <property type="evidence" value="ECO:0007669"/>
    <property type="project" value="UniProtKB-KW"/>
</dbReference>
<dbReference type="PRINTS" id="PR01437">
    <property type="entry name" value="NUOXDRDTASE4"/>
</dbReference>
<gene>
    <name evidence="9" type="ORF">MNBD_ALPHA06-252</name>
</gene>
<evidence type="ECO:0000256" key="5">
    <source>
        <dbReference type="ARBA" id="ARBA00023002"/>
    </source>
</evidence>
<feature type="transmembrane region" description="Helical" evidence="7">
    <location>
        <begin position="249"/>
        <end position="267"/>
    </location>
</feature>
<dbReference type="GO" id="GO:0005886">
    <property type="term" value="C:plasma membrane"/>
    <property type="evidence" value="ECO:0007669"/>
    <property type="project" value="UniProtKB-SubCell"/>
</dbReference>
<feature type="transmembrane region" description="Helical" evidence="7">
    <location>
        <begin position="279"/>
        <end position="298"/>
    </location>
</feature>
<organism evidence="9">
    <name type="scientific">hydrothermal vent metagenome</name>
    <dbReference type="NCBI Taxonomy" id="652676"/>
    <lineage>
        <taxon>unclassified sequences</taxon>
        <taxon>metagenomes</taxon>
        <taxon>ecological metagenomes</taxon>
    </lineage>
</organism>
<dbReference type="GO" id="GO:0008137">
    <property type="term" value="F:NADH dehydrogenase (ubiquinone) activity"/>
    <property type="evidence" value="ECO:0007669"/>
    <property type="project" value="InterPro"/>
</dbReference>
<dbReference type="EMBL" id="UOEE01000064">
    <property type="protein sequence ID" value="VAV88399.1"/>
    <property type="molecule type" value="Genomic_DNA"/>
</dbReference>
<keyword evidence="2" id="KW-1003">Cell membrane</keyword>
<evidence type="ECO:0000259" key="8">
    <source>
        <dbReference type="Pfam" id="PF00361"/>
    </source>
</evidence>
<feature type="transmembrane region" description="Helical" evidence="7">
    <location>
        <begin position="304"/>
        <end position="324"/>
    </location>
</feature>
<feature type="transmembrane region" description="Helical" evidence="7">
    <location>
        <begin position="378"/>
        <end position="399"/>
    </location>
</feature>
<dbReference type="GO" id="GO:0042773">
    <property type="term" value="P:ATP synthesis coupled electron transport"/>
    <property type="evidence" value="ECO:0007669"/>
    <property type="project" value="InterPro"/>
</dbReference>
<dbReference type="PANTHER" id="PTHR42682">
    <property type="entry name" value="HYDROGENASE-4 COMPONENT F"/>
    <property type="match status" value="1"/>
</dbReference>
<feature type="transmembrane region" description="Helical" evidence="7">
    <location>
        <begin position="78"/>
        <end position="96"/>
    </location>
</feature>
<dbReference type="InterPro" id="IPR001750">
    <property type="entry name" value="ND/Mrp_TM"/>
</dbReference>
<feature type="transmembrane region" description="Helical" evidence="7">
    <location>
        <begin position="7"/>
        <end position="25"/>
    </location>
</feature>
<evidence type="ECO:0000256" key="7">
    <source>
        <dbReference type="SAM" id="Phobius"/>
    </source>
</evidence>
<dbReference type="NCBIfam" id="NF009310">
    <property type="entry name" value="PRK12668.1"/>
    <property type="match status" value="1"/>
</dbReference>
<reference evidence="9" key="1">
    <citation type="submission" date="2018-06" db="EMBL/GenBank/DDBJ databases">
        <authorList>
            <person name="Zhirakovskaya E."/>
        </authorList>
    </citation>
    <scope>NUCLEOTIDE SEQUENCE</scope>
</reference>
<evidence type="ECO:0000256" key="4">
    <source>
        <dbReference type="ARBA" id="ARBA00022989"/>
    </source>
</evidence>
<evidence type="ECO:0000256" key="3">
    <source>
        <dbReference type="ARBA" id="ARBA00022692"/>
    </source>
</evidence>
<evidence type="ECO:0000256" key="1">
    <source>
        <dbReference type="ARBA" id="ARBA00004651"/>
    </source>
</evidence>
<feature type="transmembrane region" description="Helical" evidence="7">
    <location>
        <begin position="420"/>
        <end position="445"/>
    </location>
</feature>
<dbReference type="InterPro" id="IPR052175">
    <property type="entry name" value="ComplexI-like_HydComp"/>
</dbReference>
<feature type="transmembrane region" description="Helical" evidence="7">
    <location>
        <begin position="153"/>
        <end position="173"/>
    </location>
</feature>
<name>A0A3B0R876_9ZZZZ</name>
<dbReference type="AlphaFoldDB" id="A0A3B0R876"/>
<dbReference type="PANTHER" id="PTHR42682:SF4">
    <property type="entry name" value="NADH-UBIQUINONE_PLASTOQUINONE"/>
    <property type="match status" value="1"/>
</dbReference>
<feature type="domain" description="NADH:quinone oxidoreductase/Mrp antiporter transmembrane" evidence="8">
    <location>
        <begin position="119"/>
        <end position="389"/>
    </location>
</feature>
<feature type="transmembrane region" description="Helical" evidence="7">
    <location>
        <begin position="465"/>
        <end position="485"/>
    </location>
</feature>
<dbReference type="Pfam" id="PF00361">
    <property type="entry name" value="Proton_antipo_M"/>
    <property type="match status" value="1"/>
</dbReference>
<comment type="subcellular location">
    <subcellularLocation>
        <location evidence="1">Cell membrane</location>
        <topology evidence="1">Multi-pass membrane protein</topology>
    </subcellularLocation>
</comment>
<feature type="transmembrane region" description="Helical" evidence="7">
    <location>
        <begin position="108"/>
        <end position="141"/>
    </location>
</feature>
<accession>A0A3B0R876</accession>